<protein>
    <submittedName>
        <fullName evidence="1">Uncharacterized protein</fullName>
    </submittedName>
</protein>
<reference evidence="1 2" key="1">
    <citation type="submission" date="2014-06" db="EMBL/GenBank/DDBJ databases">
        <title>Whole Genome Sequences of Three Symbiotic Endozoicomonas Bacteria.</title>
        <authorList>
            <person name="Neave M.J."/>
            <person name="Apprill A."/>
            <person name="Voolstra C.R."/>
        </authorList>
    </citation>
    <scope>NUCLEOTIDE SEQUENCE [LARGE SCALE GENOMIC DNA]</scope>
    <source>
        <strain evidence="1 2">DSM 25634</strain>
    </source>
</reference>
<evidence type="ECO:0000313" key="1">
    <source>
        <dbReference type="EMBL" id="KEQ13955.1"/>
    </source>
</evidence>
<organism evidence="1 2">
    <name type="scientific">Endozoicomonas numazuensis</name>
    <dbReference type="NCBI Taxonomy" id="1137799"/>
    <lineage>
        <taxon>Bacteria</taxon>
        <taxon>Pseudomonadati</taxon>
        <taxon>Pseudomonadota</taxon>
        <taxon>Gammaproteobacteria</taxon>
        <taxon>Oceanospirillales</taxon>
        <taxon>Endozoicomonadaceae</taxon>
        <taxon>Endozoicomonas</taxon>
    </lineage>
</organism>
<evidence type="ECO:0000313" key="2">
    <source>
        <dbReference type="Proteomes" id="UP000028073"/>
    </source>
</evidence>
<dbReference type="Proteomes" id="UP000028073">
    <property type="component" value="Unassembled WGS sequence"/>
</dbReference>
<dbReference type="RefSeq" id="WP_034841657.1">
    <property type="nucleotide sequence ID" value="NZ_JOKH01000008.1"/>
</dbReference>
<sequence length="133" mass="14498">MMGLPGLEPCSLFLLTGAASGEGKSITSTILASDLKQSTLNTDLQYQQQRSDYDIALKAETNLIRIAATLAVWNNPDASEISLNCTHKKMTGRGGLRSNFENLLMLHAPQGIQTYLYSFCCLTLVNMNHACTP</sequence>
<proteinExistence type="predicted"/>
<accession>A0A081N682</accession>
<comment type="caution">
    <text evidence="1">The sequence shown here is derived from an EMBL/GenBank/DDBJ whole genome shotgun (WGS) entry which is preliminary data.</text>
</comment>
<name>A0A081N682_9GAMM</name>
<gene>
    <name evidence="1" type="ORF">GZ78_25225</name>
</gene>
<dbReference type="STRING" id="1137799.GZ78_25225"/>
<keyword evidence="2" id="KW-1185">Reference proteome</keyword>
<dbReference type="AlphaFoldDB" id="A0A081N682"/>
<dbReference type="EMBL" id="JOKH01000008">
    <property type="protein sequence ID" value="KEQ13955.1"/>
    <property type="molecule type" value="Genomic_DNA"/>
</dbReference>